<keyword evidence="7" id="KW-1185">Reference proteome</keyword>
<organism evidence="6 7">
    <name type="scientific">Papaver somniferum</name>
    <name type="common">Opium poppy</name>
    <dbReference type="NCBI Taxonomy" id="3469"/>
    <lineage>
        <taxon>Eukaryota</taxon>
        <taxon>Viridiplantae</taxon>
        <taxon>Streptophyta</taxon>
        <taxon>Embryophyta</taxon>
        <taxon>Tracheophyta</taxon>
        <taxon>Spermatophyta</taxon>
        <taxon>Magnoliopsida</taxon>
        <taxon>Ranunculales</taxon>
        <taxon>Papaveraceae</taxon>
        <taxon>Papaveroideae</taxon>
        <taxon>Papaver</taxon>
    </lineage>
</organism>
<evidence type="ECO:0000256" key="3">
    <source>
        <dbReference type="ARBA" id="ARBA00022833"/>
    </source>
</evidence>
<dbReference type="Pfam" id="PF04434">
    <property type="entry name" value="SWIM"/>
    <property type="match status" value="1"/>
</dbReference>
<dbReference type="PANTHER" id="PTHR31973">
    <property type="entry name" value="POLYPROTEIN, PUTATIVE-RELATED"/>
    <property type="match status" value="1"/>
</dbReference>
<dbReference type="GO" id="GO:0008270">
    <property type="term" value="F:zinc ion binding"/>
    <property type="evidence" value="ECO:0007669"/>
    <property type="project" value="UniProtKB-KW"/>
</dbReference>
<name>A0A4Y7IJ09_PAPSO</name>
<feature type="domain" description="SWIM-type" evidence="5">
    <location>
        <begin position="59"/>
        <end position="91"/>
    </location>
</feature>
<dbReference type="AlphaFoldDB" id="A0A4Y7IJ09"/>
<keyword evidence="2 4" id="KW-0863">Zinc-finger</keyword>
<dbReference type="EMBL" id="CM010715">
    <property type="protein sequence ID" value="RZC47692.1"/>
    <property type="molecule type" value="Genomic_DNA"/>
</dbReference>
<sequence>MRLMHDRKEVALSEQWNPDGLVPKAEKRLDMHRNRQHLFTCYHSTNVKWLVESDNDMSYKVDLDKKSCACGAWEVGGIPCVHVMAVIFPMGHDDNRYVD</sequence>
<evidence type="ECO:0000313" key="6">
    <source>
        <dbReference type="EMBL" id="RZC47692.1"/>
    </source>
</evidence>
<dbReference type="InterPro" id="IPR006564">
    <property type="entry name" value="Znf_PMZ"/>
</dbReference>
<evidence type="ECO:0000259" key="5">
    <source>
        <dbReference type="PROSITE" id="PS50966"/>
    </source>
</evidence>
<evidence type="ECO:0000256" key="1">
    <source>
        <dbReference type="ARBA" id="ARBA00022723"/>
    </source>
</evidence>
<dbReference type="PROSITE" id="PS50966">
    <property type="entry name" value="ZF_SWIM"/>
    <property type="match status" value="1"/>
</dbReference>
<dbReference type="SMART" id="SM00575">
    <property type="entry name" value="ZnF_PMZ"/>
    <property type="match status" value="1"/>
</dbReference>
<dbReference type="InterPro" id="IPR007527">
    <property type="entry name" value="Znf_SWIM"/>
</dbReference>
<dbReference type="PANTHER" id="PTHR31973:SF187">
    <property type="entry name" value="MUTATOR TRANSPOSASE MUDRA PROTEIN"/>
    <property type="match status" value="1"/>
</dbReference>
<keyword evidence="1" id="KW-0479">Metal-binding</keyword>
<keyword evidence="3" id="KW-0862">Zinc</keyword>
<evidence type="ECO:0000256" key="4">
    <source>
        <dbReference type="PROSITE-ProRule" id="PRU00325"/>
    </source>
</evidence>
<accession>A0A4Y7IJ09</accession>
<dbReference type="Proteomes" id="UP000316621">
    <property type="component" value="Chromosome 1"/>
</dbReference>
<protein>
    <recommendedName>
        <fullName evidence="5">SWIM-type domain-containing protein</fullName>
    </recommendedName>
</protein>
<dbReference type="Gramene" id="RZC47692">
    <property type="protein sequence ID" value="RZC47692"/>
    <property type="gene ID" value="C5167_040627"/>
</dbReference>
<proteinExistence type="predicted"/>
<evidence type="ECO:0000313" key="7">
    <source>
        <dbReference type="Proteomes" id="UP000316621"/>
    </source>
</evidence>
<gene>
    <name evidence="6" type="ORF">C5167_040627</name>
</gene>
<reference evidence="6 7" key="1">
    <citation type="journal article" date="2018" name="Science">
        <title>The opium poppy genome and morphinan production.</title>
        <authorList>
            <person name="Guo L."/>
            <person name="Winzer T."/>
            <person name="Yang X."/>
            <person name="Li Y."/>
            <person name="Ning Z."/>
            <person name="He Z."/>
            <person name="Teodor R."/>
            <person name="Lu Y."/>
            <person name="Bowser T.A."/>
            <person name="Graham I.A."/>
            <person name="Ye K."/>
        </authorList>
    </citation>
    <scope>NUCLEOTIDE SEQUENCE [LARGE SCALE GENOMIC DNA]</scope>
    <source>
        <strain evidence="7">cv. HN1</strain>
        <tissue evidence="6">Leaves</tissue>
    </source>
</reference>
<evidence type="ECO:0000256" key="2">
    <source>
        <dbReference type="ARBA" id="ARBA00022771"/>
    </source>
</evidence>